<dbReference type="EMBL" id="LSRF01000056">
    <property type="protein sequence ID" value="KXP06744.1"/>
    <property type="molecule type" value="Genomic_DNA"/>
</dbReference>
<reference evidence="3" key="1">
    <citation type="submission" date="2016-02" db="EMBL/GenBank/DDBJ databases">
        <authorList>
            <person name="Wen L."/>
            <person name="He K."/>
            <person name="Yang H."/>
        </authorList>
    </citation>
    <scope>NUCLEOTIDE SEQUENCE [LARGE SCALE GENOMIC DNA]</scope>
    <source>
        <strain evidence="3">JCM 15929</strain>
    </source>
</reference>
<name>A0A138A8L9_9ACTN</name>
<evidence type="ECO:0000313" key="2">
    <source>
        <dbReference type="EMBL" id="KXP06744.1"/>
    </source>
</evidence>
<dbReference type="AlphaFoldDB" id="A0A138A8L9"/>
<feature type="region of interest" description="Disordered" evidence="1">
    <location>
        <begin position="21"/>
        <end position="43"/>
    </location>
</feature>
<dbReference type="Proteomes" id="UP000070258">
    <property type="component" value="Unassembled WGS sequence"/>
</dbReference>
<evidence type="ECO:0000256" key="1">
    <source>
        <dbReference type="SAM" id="MobiDB-lite"/>
    </source>
</evidence>
<evidence type="ECO:0000313" key="3">
    <source>
        <dbReference type="Proteomes" id="UP000070258"/>
    </source>
</evidence>
<comment type="caution">
    <text evidence="2">The sequence shown here is derived from an EMBL/GenBank/DDBJ whole genome shotgun (WGS) entry which is preliminary data.</text>
</comment>
<protein>
    <submittedName>
        <fullName evidence="2">Uncharacterized protein</fullName>
    </submittedName>
</protein>
<sequence length="103" mass="11617">MASEVYYKSILDEVSKTMLKTHGENGKYGTPVPSSEALRSDPDSLSGYVRQLGQRTWDAANGAVYATDTTDVPIEDQIKAWQELRTLLDSFTRHAITELEMYR</sequence>
<dbReference type="RefSeq" id="WP_068572628.1">
    <property type="nucleotide sequence ID" value="NZ_LSRF01000056.1"/>
</dbReference>
<gene>
    <name evidence="2" type="ORF">AXK60_11815</name>
</gene>
<organism evidence="2 3">
    <name type="scientific">Tsukamurella pseudospumae</name>
    <dbReference type="NCBI Taxonomy" id="239498"/>
    <lineage>
        <taxon>Bacteria</taxon>
        <taxon>Bacillati</taxon>
        <taxon>Actinomycetota</taxon>
        <taxon>Actinomycetes</taxon>
        <taxon>Mycobacteriales</taxon>
        <taxon>Tsukamurellaceae</taxon>
        <taxon>Tsukamurella</taxon>
    </lineage>
</organism>
<proteinExistence type="predicted"/>
<accession>A0A138A8L9</accession>